<comment type="caution">
    <text evidence="1">The sequence shown here is derived from an EMBL/GenBank/DDBJ whole genome shotgun (WGS) entry which is preliminary data.</text>
</comment>
<dbReference type="Proteomes" id="UP001054821">
    <property type="component" value="Chromosome 6"/>
</dbReference>
<accession>A0AAD4VD23</accession>
<dbReference type="AlphaFoldDB" id="A0AAD4VD23"/>
<evidence type="ECO:0000313" key="2">
    <source>
        <dbReference type="Proteomes" id="UP001054821"/>
    </source>
</evidence>
<gene>
    <name evidence="1" type="ORF">L3X38_031141</name>
</gene>
<dbReference type="EMBL" id="JAJFAZ020000006">
    <property type="protein sequence ID" value="KAI5322069.1"/>
    <property type="molecule type" value="Genomic_DNA"/>
</dbReference>
<organism evidence="1 2">
    <name type="scientific">Prunus dulcis</name>
    <name type="common">Almond</name>
    <name type="synonym">Amygdalus dulcis</name>
    <dbReference type="NCBI Taxonomy" id="3755"/>
    <lineage>
        <taxon>Eukaryota</taxon>
        <taxon>Viridiplantae</taxon>
        <taxon>Streptophyta</taxon>
        <taxon>Embryophyta</taxon>
        <taxon>Tracheophyta</taxon>
        <taxon>Spermatophyta</taxon>
        <taxon>Magnoliopsida</taxon>
        <taxon>eudicotyledons</taxon>
        <taxon>Gunneridae</taxon>
        <taxon>Pentapetalae</taxon>
        <taxon>rosids</taxon>
        <taxon>fabids</taxon>
        <taxon>Rosales</taxon>
        <taxon>Rosaceae</taxon>
        <taxon>Amygdaloideae</taxon>
        <taxon>Amygdaleae</taxon>
        <taxon>Prunus</taxon>
    </lineage>
</organism>
<sequence>MCQELEDLEQARIDAYNLMQAQKRIASRAYNKKTRQNTFAEGDLVWRAVLPIGTKDPKFGKFSPTWEGLFISDKILGLGAFQLKDKDGEQHNIPINGQHLKRYIPSV</sequence>
<keyword evidence="2" id="KW-1185">Reference proteome</keyword>
<name>A0AAD4VD23_PRUDU</name>
<proteinExistence type="predicted"/>
<reference evidence="1 2" key="1">
    <citation type="journal article" date="2022" name="G3 (Bethesda)">
        <title>Whole-genome sequence and methylome profiling of the almond [Prunus dulcis (Mill.) D.A. Webb] cultivar 'Nonpareil'.</title>
        <authorList>
            <person name="D'Amico-Willman K.M."/>
            <person name="Ouma W.Z."/>
            <person name="Meulia T."/>
            <person name="Sideli G.M."/>
            <person name="Gradziel T.M."/>
            <person name="Fresnedo-Ramirez J."/>
        </authorList>
    </citation>
    <scope>NUCLEOTIDE SEQUENCE [LARGE SCALE GENOMIC DNA]</scope>
    <source>
        <strain evidence="1">Clone GOH B32 T37-40</strain>
    </source>
</reference>
<evidence type="ECO:0000313" key="1">
    <source>
        <dbReference type="EMBL" id="KAI5322069.1"/>
    </source>
</evidence>
<protein>
    <submittedName>
        <fullName evidence="1">Uncharacterized protein</fullName>
    </submittedName>
</protein>